<feature type="signal peptide" evidence="1">
    <location>
        <begin position="1"/>
        <end position="16"/>
    </location>
</feature>
<proteinExistence type="predicted"/>
<dbReference type="Proteomes" id="UP001417504">
    <property type="component" value="Unassembled WGS sequence"/>
</dbReference>
<evidence type="ECO:0000313" key="2">
    <source>
        <dbReference type="EMBL" id="KAK9130115.1"/>
    </source>
</evidence>
<name>A0AAP0JAS1_9MAGN</name>
<accession>A0AAP0JAS1</accession>
<keyword evidence="1" id="KW-0732">Signal</keyword>
<organism evidence="2 3">
    <name type="scientific">Stephania japonica</name>
    <dbReference type="NCBI Taxonomy" id="461633"/>
    <lineage>
        <taxon>Eukaryota</taxon>
        <taxon>Viridiplantae</taxon>
        <taxon>Streptophyta</taxon>
        <taxon>Embryophyta</taxon>
        <taxon>Tracheophyta</taxon>
        <taxon>Spermatophyta</taxon>
        <taxon>Magnoliopsida</taxon>
        <taxon>Ranunculales</taxon>
        <taxon>Menispermaceae</taxon>
        <taxon>Menispermoideae</taxon>
        <taxon>Cissampelideae</taxon>
        <taxon>Stephania</taxon>
    </lineage>
</organism>
<feature type="chain" id="PRO_5043001028" evidence="1">
    <location>
        <begin position="17"/>
        <end position="82"/>
    </location>
</feature>
<dbReference type="AlphaFoldDB" id="A0AAP0JAS1"/>
<gene>
    <name evidence="2" type="ORF">Sjap_010602</name>
</gene>
<sequence length="82" mass="8895">MVSLLSFDLLSFSTNAITPLPPQSHHPLILLVQSQTKHLCLESNQTNNPKIKSKITQKTTDLSIDSPKTCKGLSNPAAAFPP</sequence>
<evidence type="ECO:0000313" key="3">
    <source>
        <dbReference type="Proteomes" id="UP001417504"/>
    </source>
</evidence>
<protein>
    <submittedName>
        <fullName evidence="2">Uncharacterized protein</fullName>
    </submittedName>
</protein>
<evidence type="ECO:0000256" key="1">
    <source>
        <dbReference type="SAM" id="SignalP"/>
    </source>
</evidence>
<reference evidence="2 3" key="1">
    <citation type="submission" date="2024-01" db="EMBL/GenBank/DDBJ databases">
        <title>Genome assemblies of Stephania.</title>
        <authorList>
            <person name="Yang L."/>
        </authorList>
    </citation>
    <scope>NUCLEOTIDE SEQUENCE [LARGE SCALE GENOMIC DNA]</scope>
    <source>
        <strain evidence="2">QJT</strain>
        <tissue evidence="2">Leaf</tissue>
    </source>
</reference>
<comment type="caution">
    <text evidence="2">The sequence shown here is derived from an EMBL/GenBank/DDBJ whole genome shotgun (WGS) entry which is preliminary data.</text>
</comment>
<dbReference type="EMBL" id="JBBNAE010000004">
    <property type="protein sequence ID" value="KAK9130115.1"/>
    <property type="molecule type" value="Genomic_DNA"/>
</dbReference>
<keyword evidence="3" id="KW-1185">Reference proteome</keyword>